<dbReference type="AlphaFoldDB" id="A0AAV9XKH9"/>
<accession>A0AAV9XKH9</accession>
<proteinExistence type="predicted"/>
<protein>
    <recommendedName>
        <fullName evidence="3">F-box domain-containing protein</fullName>
    </recommendedName>
</protein>
<keyword evidence="2" id="KW-1185">Reference proteome</keyword>
<dbReference type="Gene3D" id="3.80.10.10">
    <property type="entry name" value="Ribonuclease Inhibitor"/>
    <property type="match status" value="1"/>
</dbReference>
<gene>
    <name evidence="1" type="ORF">TWF694_006534</name>
</gene>
<reference evidence="1 2" key="1">
    <citation type="submission" date="2019-10" db="EMBL/GenBank/DDBJ databases">
        <authorList>
            <person name="Palmer J.M."/>
        </authorList>
    </citation>
    <scope>NUCLEOTIDE SEQUENCE [LARGE SCALE GENOMIC DNA]</scope>
    <source>
        <strain evidence="1 2">TWF694</strain>
    </source>
</reference>
<dbReference type="SUPFAM" id="SSF52047">
    <property type="entry name" value="RNI-like"/>
    <property type="match status" value="1"/>
</dbReference>
<dbReference type="InterPro" id="IPR032675">
    <property type="entry name" value="LRR_dom_sf"/>
</dbReference>
<evidence type="ECO:0008006" key="3">
    <source>
        <dbReference type="Google" id="ProtNLM"/>
    </source>
</evidence>
<dbReference type="EMBL" id="JAVHJO010000002">
    <property type="protein sequence ID" value="KAK6542588.1"/>
    <property type="molecule type" value="Genomic_DNA"/>
</dbReference>
<organism evidence="1 2">
    <name type="scientific">Orbilia ellipsospora</name>
    <dbReference type="NCBI Taxonomy" id="2528407"/>
    <lineage>
        <taxon>Eukaryota</taxon>
        <taxon>Fungi</taxon>
        <taxon>Dikarya</taxon>
        <taxon>Ascomycota</taxon>
        <taxon>Pezizomycotina</taxon>
        <taxon>Orbiliomycetes</taxon>
        <taxon>Orbiliales</taxon>
        <taxon>Orbiliaceae</taxon>
        <taxon>Orbilia</taxon>
    </lineage>
</organism>
<evidence type="ECO:0000313" key="2">
    <source>
        <dbReference type="Proteomes" id="UP001365542"/>
    </source>
</evidence>
<sequence>MQLLELPTEILELILDYARLEVPSHFGYFEEMNSREKSFARTLQLSLICHTFRKLIIRHIYAECLVEFFKDCEVFESEKTTPDAPKLNQYYAEVYISMPTGGPPLVLSLKKKWKIKVGLDAYKNYGHLVKSLEVNDRVAPWKGVSKPSQPQQRMLNLLTPILSNFNNLTKIGFCYEESPPRISVGSFLDGVATALSTCLSLKHMDFELKKNLEGDVSKESLMRFQEHYGPVSLGPCAQLESIYFSLLFETGWHLPMCIFLGLGKVLHYSMEKLKKMRVDCWIFYIYNAGFESFSMLGLNKEDLRNQTRRFWMLPALESLTLSDCGFSLGVFEEHMGNSMGRVQELDAGYLSIELKELFEKFPNVRVLKLRLSRVGEGLCILETVRDNKTDDMALEELHLTNTGGEAMHKILEKYSMDNNGRIVRGTGGKLTAILPV</sequence>
<dbReference type="Proteomes" id="UP001365542">
    <property type="component" value="Unassembled WGS sequence"/>
</dbReference>
<name>A0AAV9XKH9_9PEZI</name>
<evidence type="ECO:0000313" key="1">
    <source>
        <dbReference type="EMBL" id="KAK6542588.1"/>
    </source>
</evidence>
<comment type="caution">
    <text evidence="1">The sequence shown here is derived from an EMBL/GenBank/DDBJ whole genome shotgun (WGS) entry which is preliminary data.</text>
</comment>